<feature type="chain" id="PRO_5037319006" evidence="1">
    <location>
        <begin position="22"/>
        <end position="120"/>
    </location>
</feature>
<evidence type="ECO:0000313" key="3">
    <source>
        <dbReference type="WBParaSite" id="jg12"/>
    </source>
</evidence>
<organism evidence="2 3">
    <name type="scientific">Ditylenchus dipsaci</name>
    <dbReference type="NCBI Taxonomy" id="166011"/>
    <lineage>
        <taxon>Eukaryota</taxon>
        <taxon>Metazoa</taxon>
        <taxon>Ecdysozoa</taxon>
        <taxon>Nematoda</taxon>
        <taxon>Chromadorea</taxon>
        <taxon>Rhabditida</taxon>
        <taxon>Tylenchina</taxon>
        <taxon>Tylenchomorpha</taxon>
        <taxon>Sphaerularioidea</taxon>
        <taxon>Anguinidae</taxon>
        <taxon>Anguininae</taxon>
        <taxon>Ditylenchus</taxon>
    </lineage>
</organism>
<dbReference type="Gene3D" id="3.10.20.90">
    <property type="entry name" value="Phosphatidylinositol 3-kinase Catalytic Subunit, Chain A, domain 1"/>
    <property type="match status" value="1"/>
</dbReference>
<dbReference type="CDD" id="cd17039">
    <property type="entry name" value="Ubl_ubiquitin_like"/>
    <property type="match status" value="1"/>
</dbReference>
<accession>A0A915CRZ2</accession>
<keyword evidence="1" id="KW-0732">Signal</keyword>
<evidence type="ECO:0000256" key="1">
    <source>
        <dbReference type="SAM" id="SignalP"/>
    </source>
</evidence>
<feature type="signal peptide" evidence="1">
    <location>
        <begin position="1"/>
        <end position="21"/>
    </location>
</feature>
<name>A0A915CRZ2_9BILA</name>
<evidence type="ECO:0000313" key="2">
    <source>
        <dbReference type="Proteomes" id="UP000887574"/>
    </source>
</evidence>
<dbReference type="Proteomes" id="UP000887574">
    <property type="component" value="Unplaced"/>
</dbReference>
<dbReference type="AlphaFoldDB" id="A0A915CRZ2"/>
<proteinExistence type="predicted"/>
<dbReference type="InterPro" id="IPR029071">
    <property type="entry name" value="Ubiquitin-like_domsf"/>
</dbReference>
<dbReference type="WBParaSite" id="jg12">
    <property type="protein sequence ID" value="jg12"/>
    <property type="gene ID" value="jg12"/>
</dbReference>
<keyword evidence="2" id="KW-1185">Reference proteome</keyword>
<reference evidence="3" key="1">
    <citation type="submission" date="2022-11" db="UniProtKB">
        <authorList>
            <consortium name="WormBaseParasite"/>
        </authorList>
    </citation>
    <scope>IDENTIFICATION</scope>
</reference>
<dbReference type="SUPFAM" id="SSF54236">
    <property type="entry name" value="Ubiquitin-like"/>
    <property type="match status" value="1"/>
</dbReference>
<sequence length="120" mass="13881">MFSAQLSLLIVMCFLINGICTVDIHVEIPHLGQKYNVYRVNHLTVAALRKKIGDTHGIAWENYSIYHGNELLSDEQLLEDIRRDGTLLNLTLKKIVSNQLNYQDSRINFVSCYYLRLLVQ</sequence>
<protein>
    <submittedName>
        <fullName evidence="3">Ubiquitin-like domain-containing protein</fullName>
    </submittedName>
</protein>